<dbReference type="SUPFAM" id="SSF55781">
    <property type="entry name" value="GAF domain-like"/>
    <property type="match status" value="1"/>
</dbReference>
<dbReference type="Gene3D" id="3.30.450.40">
    <property type="match status" value="1"/>
</dbReference>
<dbReference type="InterPro" id="IPR029016">
    <property type="entry name" value="GAF-like_dom_sf"/>
</dbReference>
<dbReference type="PANTHER" id="PTHR43102:SF2">
    <property type="entry name" value="GAF DOMAIN-CONTAINING PROTEIN"/>
    <property type="match status" value="1"/>
</dbReference>
<gene>
    <name evidence="2" type="ORF">PQ455_10800</name>
</gene>
<dbReference type="Proteomes" id="UP001220395">
    <property type="component" value="Chromosome"/>
</dbReference>
<dbReference type="EMBL" id="CP117411">
    <property type="protein sequence ID" value="WCT72131.1"/>
    <property type="molecule type" value="Genomic_DNA"/>
</dbReference>
<accession>A0ABY7TH40</accession>
<evidence type="ECO:0000313" key="2">
    <source>
        <dbReference type="EMBL" id="WCT72131.1"/>
    </source>
</evidence>
<organism evidence="2 3">
    <name type="scientific">Sphingomonas naphthae</name>
    <dbReference type="NCBI Taxonomy" id="1813468"/>
    <lineage>
        <taxon>Bacteria</taxon>
        <taxon>Pseudomonadati</taxon>
        <taxon>Pseudomonadota</taxon>
        <taxon>Alphaproteobacteria</taxon>
        <taxon>Sphingomonadales</taxon>
        <taxon>Sphingomonadaceae</taxon>
        <taxon>Sphingomonas</taxon>
    </lineage>
</organism>
<proteinExistence type="predicted"/>
<protein>
    <submittedName>
        <fullName evidence="2">GAF domain-containing protein</fullName>
    </submittedName>
</protein>
<keyword evidence="3" id="KW-1185">Reference proteome</keyword>
<dbReference type="InterPro" id="IPR003018">
    <property type="entry name" value="GAF"/>
</dbReference>
<name>A0ABY7TH40_9SPHN</name>
<dbReference type="Pfam" id="PF01590">
    <property type="entry name" value="GAF"/>
    <property type="match status" value="1"/>
</dbReference>
<evidence type="ECO:0000259" key="1">
    <source>
        <dbReference type="Pfam" id="PF01590"/>
    </source>
</evidence>
<feature type="domain" description="GAF" evidence="1">
    <location>
        <begin position="35"/>
        <end position="160"/>
    </location>
</feature>
<dbReference type="RefSeq" id="WP_273686083.1">
    <property type="nucleotide sequence ID" value="NZ_CP117411.1"/>
</dbReference>
<dbReference type="PANTHER" id="PTHR43102">
    <property type="entry name" value="SLR1143 PROTEIN"/>
    <property type="match status" value="1"/>
</dbReference>
<evidence type="ECO:0000313" key="3">
    <source>
        <dbReference type="Proteomes" id="UP001220395"/>
    </source>
</evidence>
<sequence>MLMTHIAPAYTADEDARETAVIASGLLYPEIGLRLHDIVARARASLHTGMAALTIITGDDQVLIAADGIGTGTTKRSTSFCGHSILNPHHVMIVPDAQLDRRFAGNPNVTDDPHIRFYAGAPLVLASGHALGTLCVFDPEPRTGISLREMEELRQLAAKVMAFAKRS</sequence>
<reference evidence="2 3" key="1">
    <citation type="submission" date="2023-02" db="EMBL/GenBank/DDBJ databases">
        <title>Genome sequence of Sphingomonas naphthae.</title>
        <authorList>
            <person name="Kim S."/>
            <person name="Heo J."/>
            <person name="Kwon S.-W."/>
        </authorList>
    </citation>
    <scope>NUCLEOTIDE SEQUENCE [LARGE SCALE GENOMIC DNA]</scope>
    <source>
        <strain evidence="2 3">KACC 18716</strain>
    </source>
</reference>